<evidence type="ECO:0000256" key="2">
    <source>
        <dbReference type="ARBA" id="ARBA00022857"/>
    </source>
</evidence>
<dbReference type="InterPro" id="IPR020471">
    <property type="entry name" value="AKR"/>
</dbReference>
<keyword evidence="3" id="KW-0560">Oxidoreductase</keyword>
<evidence type="ECO:0000313" key="6">
    <source>
        <dbReference type="Proteomes" id="UP001157114"/>
    </source>
</evidence>
<dbReference type="Pfam" id="PF00248">
    <property type="entry name" value="Aldo_ket_red"/>
    <property type="match status" value="1"/>
</dbReference>
<dbReference type="PRINTS" id="PR00069">
    <property type="entry name" value="ALDKETRDTASE"/>
</dbReference>
<dbReference type="InterPro" id="IPR044500">
    <property type="entry name" value="AKR5G"/>
</dbReference>
<dbReference type="PROSITE" id="PS00062">
    <property type="entry name" value="ALDOKETO_REDUCTASE_2"/>
    <property type="match status" value="1"/>
</dbReference>
<dbReference type="Proteomes" id="UP001157114">
    <property type="component" value="Unassembled WGS sequence"/>
</dbReference>
<dbReference type="CDD" id="cd19157">
    <property type="entry name" value="AKR_AKR5G1-3"/>
    <property type="match status" value="1"/>
</dbReference>
<dbReference type="PANTHER" id="PTHR43827">
    <property type="entry name" value="2,5-DIKETO-D-GLUCONIC ACID REDUCTASE"/>
    <property type="match status" value="1"/>
</dbReference>
<sequence>MTTTAQHLNDKVTLHNGVAMPWLGLGVFKVEDGSVVVNSVKDAIKNGYRSIDTAAIYDNEAGVGQGIREAIAEYGVTREELFITSKVWNADLGYESTLAAFETSLNKLGLDYLDLYLIHWPVEGKYKDAWRALETLYKDGRVKAIGVSNFHVHHLQDVMKDAEIVPMVDQVEYHPMLAQRDLRAFTREHNIQLEAWSPLMQGQLLEHPVLGGIAAKHGKSVAQVILRWDLQNGVVTIPKSIKEARIIENGNVFDFELSADEMAAIDALNEDRRVGPDPDNFDF</sequence>
<dbReference type="InterPro" id="IPR036812">
    <property type="entry name" value="NAD(P)_OxRdtase_dom_sf"/>
</dbReference>
<keyword evidence="6" id="KW-1185">Reference proteome</keyword>
<dbReference type="InterPro" id="IPR023210">
    <property type="entry name" value="NADP_OxRdtase_dom"/>
</dbReference>
<organism evidence="5 6">
    <name type="scientific">Paenibacillus glycanilyticus</name>
    <dbReference type="NCBI Taxonomy" id="126569"/>
    <lineage>
        <taxon>Bacteria</taxon>
        <taxon>Bacillati</taxon>
        <taxon>Bacillota</taxon>
        <taxon>Bacilli</taxon>
        <taxon>Bacillales</taxon>
        <taxon>Paenibacillaceae</taxon>
        <taxon>Paenibacillus</taxon>
    </lineage>
</organism>
<evidence type="ECO:0000259" key="4">
    <source>
        <dbReference type="Pfam" id="PF00248"/>
    </source>
</evidence>
<reference evidence="5 6" key="1">
    <citation type="submission" date="2023-03" db="EMBL/GenBank/DDBJ databases">
        <title>Draft genome sequence of the bacteria which degrade cell wall of Tricholomamatutake.</title>
        <authorList>
            <person name="Konishi Y."/>
            <person name="Fukuta Y."/>
            <person name="Shirasaka N."/>
        </authorList>
    </citation>
    <scope>NUCLEOTIDE SEQUENCE [LARGE SCALE GENOMIC DNA]</scope>
    <source>
        <strain evidence="6">mu1</strain>
    </source>
</reference>
<evidence type="ECO:0000313" key="5">
    <source>
        <dbReference type="EMBL" id="GLX67281.1"/>
    </source>
</evidence>
<dbReference type="InterPro" id="IPR018170">
    <property type="entry name" value="Aldo/ket_reductase_CS"/>
</dbReference>
<accession>A0ABQ6GCI0</accession>
<protein>
    <submittedName>
        <fullName evidence="5">Glyoxal reductase</fullName>
    </submittedName>
</protein>
<evidence type="ECO:0000256" key="1">
    <source>
        <dbReference type="ARBA" id="ARBA00007905"/>
    </source>
</evidence>
<dbReference type="RefSeq" id="WP_284238026.1">
    <property type="nucleotide sequence ID" value="NZ_BSSQ01000006.1"/>
</dbReference>
<proteinExistence type="inferred from homology"/>
<dbReference type="PROSITE" id="PS00063">
    <property type="entry name" value="ALDOKETO_REDUCTASE_3"/>
    <property type="match status" value="1"/>
</dbReference>
<name>A0ABQ6GCI0_9BACL</name>
<gene>
    <name evidence="5" type="ORF">MU1_16260</name>
</gene>
<dbReference type="SUPFAM" id="SSF51430">
    <property type="entry name" value="NAD(P)-linked oxidoreductase"/>
    <property type="match status" value="1"/>
</dbReference>
<dbReference type="Gene3D" id="3.20.20.100">
    <property type="entry name" value="NADP-dependent oxidoreductase domain"/>
    <property type="match status" value="1"/>
</dbReference>
<dbReference type="PROSITE" id="PS00798">
    <property type="entry name" value="ALDOKETO_REDUCTASE_1"/>
    <property type="match status" value="1"/>
</dbReference>
<feature type="domain" description="NADP-dependent oxidoreductase" evidence="4">
    <location>
        <begin position="36"/>
        <end position="270"/>
    </location>
</feature>
<comment type="similarity">
    <text evidence="1">Belongs to the aldo/keto reductase family.</text>
</comment>
<dbReference type="EMBL" id="BSSQ01000006">
    <property type="protein sequence ID" value="GLX67281.1"/>
    <property type="molecule type" value="Genomic_DNA"/>
</dbReference>
<evidence type="ECO:0000256" key="3">
    <source>
        <dbReference type="ARBA" id="ARBA00023002"/>
    </source>
</evidence>
<dbReference type="PANTHER" id="PTHR43827:SF3">
    <property type="entry name" value="NADP-DEPENDENT OXIDOREDUCTASE DOMAIN-CONTAINING PROTEIN"/>
    <property type="match status" value="1"/>
</dbReference>
<dbReference type="PIRSF" id="PIRSF000097">
    <property type="entry name" value="AKR"/>
    <property type="match status" value="1"/>
</dbReference>
<keyword evidence="2" id="KW-0521">NADP</keyword>
<comment type="caution">
    <text evidence="5">The sequence shown here is derived from an EMBL/GenBank/DDBJ whole genome shotgun (WGS) entry which is preliminary data.</text>
</comment>